<dbReference type="RefSeq" id="XP_456760.2">
    <property type="nucleotide sequence ID" value="XM_456760.1"/>
</dbReference>
<dbReference type="PANTHER" id="PTHR12560">
    <property type="entry name" value="LONGEVITY ASSURANCE FACTOR 1 LAG1"/>
    <property type="match status" value="1"/>
</dbReference>
<accession>Q6BYF9</accession>
<keyword evidence="3 6" id="KW-0812">Transmembrane</keyword>
<dbReference type="PANTHER" id="PTHR12560:SF0">
    <property type="entry name" value="LD18904P"/>
    <property type="match status" value="1"/>
</dbReference>
<feature type="region of interest" description="Disordered" evidence="7">
    <location>
        <begin position="344"/>
        <end position="384"/>
    </location>
</feature>
<feature type="domain" description="TLC" evidence="9">
    <location>
        <begin position="121"/>
        <end position="338"/>
    </location>
</feature>
<name>Q6BYF9_DEBHA</name>
<dbReference type="Pfam" id="PF03798">
    <property type="entry name" value="TRAM_LAG1_CLN8"/>
    <property type="match status" value="1"/>
</dbReference>
<dbReference type="OrthoDB" id="537032at2759"/>
<feature type="transmembrane region" description="Helical" evidence="8">
    <location>
        <begin position="88"/>
        <end position="110"/>
    </location>
</feature>
<dbReference type="HOGENOM" id="CLU_028277_2_0_1"/>
<keyword evidence="4 8" id="KW-1133">Transmembrane helix</keyword>
<feature type="compositionally biased region" description="Acidic residues" evidence="7">
    <location>
        <begin position="346"/>
        <end position="358"/>
    </location>
</feature>
<feature type="transmembrane region" description="Helical" evidence="8">
    <location>
        <begin position="175"/>
        <end position="191"/>
    </location>
</feature>
<feature type="transmembrane region" description="Helical" evidence="8">
    <location>
        <begin position="131"/>
        <end position="148"/>
    </location>
</feature>
<dbReference type="Proteomes" id="UP000000599">
    <property type="component" value="Chromosome A"/>
</dbReference>
<evidence type="ECO:0000256" key="8">
    <source>
        <dbReference type="SAM" id="Phobius"/>
    </source>
</evidence>
<dbReference type="PIRSF" id="PIRSF005225">
    <property type="entry name" value="LAG1_LAC1"/>
    <property type="match status" value="1"/>
</dbReference>
<dbReference type="EMBL" id="CR382133">
    <property type="protein sequence ID" value="CAG84721.2"/>
    <property type="molecule type" value="Genomic_DNA"/>
</dbReference>
<comment type="subcellular location">
    <subcellularLocation>
        <location evidence="1">Membrane</location>
        <topology evidence="1">Multi-pass membrane protein</topology>
    </subcellularLocation>
</comment>
<evidence type="ECO:0000256" key="3">
    <source>
        <dbReference type="ARBA" id="ARBA00022692"/>
    </source>
</evidence>
<comment type="similarity">
    <text evidence="2">Belongs to the sphingosine N-acyltransferase family.</text>
</comment>
<organism evidence="10 11">
    <name type="scientific">Debaryomyces hansenii (strain ATCC 36239 / CBS 767 / BCRC 21394 / JCM 1990 / NBRC 0083 / IGC 2968)</name>
    <name type="common">Yeast</name>
    <name type="synonym">Torulaspora hansenii</name>
    <dbReference type="NCBI Taxonomy" id="284592"/>
    <lineage>
        <taxon>Eukaryota</taxon>
        <taxon>Fungi</taxon>
        <taxon>Dikarya</taxon>
        <taxon>Ascomycota</taxon>
        <taxon>Saccharomycotina</taxon>
        <taxon>Pichiomycetes</taxon>
        <taxon>Debaryomycetaceae</taxon>
        <taxon>Debaryomyces</taxon>
    </lineage>
</organism>
<dbReference type="STRING" id="284592.Q6BYF9"/>
<evidence type="ECO:0000256" key="1">
    <source>
        <dbReference type="ARBA" id="ARBA00004141"/>
    </source>
</evidence>
<evidence type="ECO:0000256" key="2">
    <source>
        <dbReference type="ARBA" id="ARBA00009808"/>
    </source>
</evidence>
<dbReference type="PROSITE" id="PS50922">
    <property type="entry name" value="TLC"/>
    <property type="match status" value="1"/>
</dbReference>
<keyword evidence="5 6" id="KW-0472">Membrane</keyword>
<sequence>MSSSSQTKPVDTSPIIKKHNEKYHNSYLAMVERNQIPLSRALLCGIHLFNYIFPGGFASKFIRLQHRTGTSYSGSALYDIGIDDGYYIVHWVILLTFLRSFLMQWCFEPFASYFCNIHSRKAKVRFSEQSWSFVYYSFSFTYGAYLYYNSSYWLNFDQIFANWPHYQLGSLFKKYYLISMGFWLQQIFVLNIEERRKDHFQMFSHHIITCLLLTGSYYYYYNRIGHLILMIMDSVDIFLAAAKLLKYSGYNNACDYMFVFFMVSWVVLRHGLYNYLFYQSWHNASSLMSNSECIPGQFQKRCWTPTILNSFFFLLGGLQVITMIWMYLISKVAYKVISGKGAEDVRSDEDDSDYEEDSNIAPDGHHSSNKRRDYPNIGSDINIK</sequence>
<gene>
    <name evidence="10" type="ordered locus">DEHA2A09856g</name>
</gene>
<evidence type="ECO:0000256" key="4">
    <source>
        <dbReference type="ARBA" id="ARBA00022989"/>
    </source>
</evidence>
<dbReference type="AlphaFoldDB" id="Q6BYF9"/>
<dbReference type="SMART" id="SM00724">
    <property type="entry name" value="TLC"/>
    <property type="match status" value="1"/>
</dbReference>
<feature type="compositionally biased region" description="Basic and acidic residues" evidence="7">
    <location>
        <begin position="363"/>
        <end position="374"/>
    </location>
</feature>
<dbReference type="OMA" id="KLYCLLQ"/>
<dbReference type="InParanoid" id="Q6BYF9"/>
<evidence type="ECO:0000313" key="10">
    <source>
        <dbReference type="EMBL" id="CAG84721.2"/>
    </source>
</evidence>
<feature type="transmembrane region" description="Helical" evidence="8">
    <location>
        <begin position="203"/>
        <end position="221"/>
    </location>
</feature>
<dbReference type="InterPro" id="IPR006634">
    <property type="entry name" value="TLC-dom"/>
</dbReference>
<evidence type="ECO:0000256" key="5">
    <source>
        <dbReference type="ARBA" id="ARBA00023136"/>
    </source>
</evidence>
<feature type="transmembrane region" description="Helical" evidence="8">
    <location>
        <begin position="257"/>
        <end position="278"/>
    </location>
</feature>
<dbReference type="VEuPathDB" id="FungiDB:DEHA2A09856g"/>
<reference evidence="10 11" key="1">
    <citation type="journal article" date="2004" name="Nature">
        <title>Genome evolution in yeasts.</title>
        <authorList>
            <consortium name="Genolevures"/>
            <person name="Dujon B."/>
            <person name="Sherman D."/>
            <person name="Fischer G."/>
            <person name="Durrens P."/>
            <person name="Casaregola S."/>
            <person name="Lafontaine I."/>
            <person name="de Montigny J."/>
            <person name="Marck C."/>
            <person name="Neuveglise C."/>
            <person name="Talla E."/>
            <person name="Goffard N."/>
            <person name="Frangeul L."/>
            <person name="Aigle M."/>
            <person name="Anthouard V."/>
            <person name="Babour A."/>
            <person name="Barbe V."/>
            <person name="Barnay S."/>
            <person name="Blanchin S."/>
            <person name="Beckerich J.M."/>
            <person name="Beyne E."/>
            <person name="Bleykasten C."/>
            <person name="Boisrame A."/>
            <person name="Boyer J."/>
            <person name="Cattolico L."/>
            <person name="Confanioleri F."/>
            <person name="de Daruvar A."/>
            <person name="Despons L."/>
            <person name="Fabre E."/>
            <person name="Fairhead C."/>
            <person name="Ferry-Dumazet H."/>
            <person name="Groppi A."/>
            <person name="Hantraye F."/>
            <person name="Hennequin C."/>
            <person name="Jauniaux N."/>
            <person name="Joyet P."/>
            <person name="Kachouri R."/>
            <person name="Kerrest A."/>
            <person name="Koszul R."/>
            <person name="Lemaire M."/>
            <person name="Lesur I."/>
            <person name="Ma L."/>
            <person name="Muller H."/>
            <person name="Nicaud J.M."/>
            <person name="Nikolski M."/>
            <person name="Oztas S."/>
            <person name="Ozier-Kalogeropoulos O."/>
            <person name="Pellenz S."/>
            <person name="Potier S."/>
            <person name="Richard G.F."/>
            <person name="Straub M.L."/>
            <person name="Suleau A."/>
            <person name="Swennene D."/>
            <person name="Tekaia F."/>
            <person name="Wesolowski-Louvel M."/>
            <person name="Westhof E."/>
            <person name="Wirth B."/>
            <person name="Zeniou-Meyer M."/>
            <person name="Zivanovic I."/>
            <person name="Bolotin-Fukuhara M."/>
            <person name="Thierry A."/>
            <person name="Bouchier C."/>
            <person name="Caudron B."/>
            <person name="Scarpelli C."/>
            <person name="Gaillardin C."/>
            <person name="Weissenbach J."/>
            <person name="Wincker P."/>
            <person name="Souciet J.L."/>
        </authorList>
    </citation>
    <scope>NUCLEOTIDE SEQUENCE [LARGE SCALE GENOMIC DNA]</scope>
    <source>
        <strain evidence="11">ATCC 36239 / CBS 767 / BCRC 21394 / JCM 1990 / NBRC 0083 / IGC 2968</strain>
    </source>
</reference>
<proteinExistence type="inferred from homology"/>
<dbReference type="GO" id="GO:0050291">
    <property type="term" value="F:sphingosine N-acyltransferase activity"/>
    <property type="evidence" value="ECO:0007669"/>
    <property type="project" value="InterPro"/>
</dbReference>
<dbReference type="eggNOG" id="KOG1607">
    <property type="taxonomic scope" value="Eukaryota"/>
</dbReference>
<dbReference type="InterPro" id="IPR016439">
    <property type="entry name" value="Lag1/Lac1-like"/>
</dbReference>
<evidence type="ECO:0000259" key="9">
    <source>
        <dbReference type="PROSITE" id="PS50922"/>
    </source>
</evidence>
<dbReference type="KEGG" id="dha:DEHA2A09856g"/>
<feature type="transmembrane region" description="Helical" evidence="8">
    <location>
        <begin position="307"/>
        <end position="328"/>
    </location>
</feature>
<protein>
    <submittedName>
        <fullName evidence="10">DEHA2A09856p</fullName>
    </submittedName>
</protein>
<dbReference type="GeneID" id="2899552"/>
<keyword evidence="11" id="KW-1185">Reference proteome</keyword>
<dbReference type="GO" id="GO:0016020">
    <property type="term" value="C:membrane"/>
    <property type="evidence" value="ECO:0007669"/>
    <property type="project" value="UniProtKB-SubCell"/>
</dbReference>
<evidence type="ECO:0000256" key="6">
    <source>
        <dbReference type="PROSITE-ProRule" id="PRU00205"/>
    </source>
</evidence>
<evidence type="ECO:0000256" key="7">
    <source>
        <dbReference type="SAM" id="MobiDB-lite"/>
    </source>
</evidence>
<dbReference type="GO" id="GO:0046513">
    <property type="term" value="P:ceramide biosynthetic process"/>
    <property type="evidence" value="ECO:0007669"/>
    <property type="project" value="InterPro"/>
</dbReference>
<evidence type="ECO:0000313" key="11">
    <source>
        <dbReference type="Proteomes" id="UP000000599"/>
    </source>
</evidence>